<feature type="transmembrane region" description="Helical" evidence="1">
    <location>
        <begin position="83"/>
        <end position="99"/>
    </location>
</feature>
<keyword evidence="1" id="KW-0472">Membrane</keyword>
<reference evidence="2" key="1">
    <citation type="journal article" date="2014" name="Int. J. Syst. Evol. Microbiol.">
        <title>Complete genome sequence of Corynebacterium casei LMG S-19264T (=DSM 44701T), isolated from a smear-ripened cheese.</title>
        <authorList>
            <consortium name="US DOE Joint Genome Institute (JGI-PGF)"/>
            <person name="Walter F."/>
            <person name="Albersmeier A."/>
            <person name="Kalinowski J."/>
            <person name="Ruckert C."/>
        </authorList>
    </citation>
    <scope>NUCLEOTIDE SEQUENCE</scope>
    <source>
        <strain evidence="2">CGMCC 4.7306</strain>
    </source>
</reference>
<organism evidence="2 3">
    <name type="scientific">Microlunatus endophyticus</name>
    <dbReference type="NCBI Taxonomy" id="1716077"/>
    <lineage>
        <taxon>Bacteria</taxon>
        <taxon>Bacillati</taxon>
        <taxon>Actinomycetota</taxon>
        <taxon>Actinomycetes</taxon>
        <taxon>Propionibacteriales</taxon>
        <taxon>Propionibacteriaceae</taxon>
        <taxon>Microlunatus</taxon>
    </lineage>
</organism>
<feature type="transmembrane region" description="Helical" evidence="1">
    <location>
        <begin position="146"/>
        <end position="164"/>
    </location>
</feature>
<feature type="transmembrane region" description="Helical" evidence="1">
    <location>
        <begin position="105"/>
        <end position="126"/>
    </location>
</feature>
<feature type="transmembrane region" description="Helical" evidence="1">
    <location>
        <begin position="201"/>
        <end position="225"/>
    </location>
</feature>
<feature type="transmembrane region" description="Helical" evidence="1">
    <location>
        <begin position="237"/>
        <end position="256"/>
    </location>
</feature>
<protein>
    <submittedName>
        <fullName evidence="2">Membrane protein</fullName>
    </submittedName>
</protein>
<dbReference type="GO" id="GO:0005886">
    <property type="term" value="C:plasma membrane"/>
    <property type="evidence" value="ECO:0007669"/>
    <property type="project" value="TreeGrafter"/>
</dbReference>
<accession>A0A917W841</accession>
<name>A0A917W841_9ACTN</name>
<sequence>MQTAVVPTRRRVIGMVLAFIAGGLVAVQSRINGELGTRLGDGIVAALISFGSGLIILMIVLACSRTTRSRIAHVRSGVRDRRLVWWQLMGGLSGAFLVVSQGITVTAIGVAMFTVAAVGGQLVSSLVVDRAGLGPAGRSPVTANRAIGAAVALVAVLVASAGGLSGGPGVYALALLPAIAGFGTAWQQAVNGRVGMLGGPIIAASINFVVGTAALVVAAAVSLLIRGVPHRLPSEPWLYIGGSLGVLFIGSAAVIVRWVGVLLLGMTSIAGQLTTAVLIEVVAPTGAGLGLIKVLGCALTLVGVVIAVRPRRRSRTVASVDERLGAEDDRQR</sequence>
<evidence type="ECO:0000256" key="1">
    <source>
        <dbReference type="SAM" id="Phobius"/>
    </source>
</evidence>
<feature type="transmembrane region" description="Helical" evidence="1">
    <location>
        <begin position="43"/>
        <end position="63"/>
    </location>
</feature>
<feature type="transmembrane region" description="Helical" evidence="1">
    <location>
        <begin position="289"/>
        <end position="308"/>
    </location>
</feature>
<dbReference type="Pfam" id="PF04657">
    <property type="entry name" value="DMT_YdcZ"/>
    <property type="match status" value="2"/>
</dbReference>
<keyword evidence="1" id="KW-1133">Transmembrane helix</keyword>
<dbReference type="AlphaFoldDB" id="A0A917W841"/>
<dbReference type="RefSeq" id="WP_229670292.1">
    <property type="nucleotide sequence ID" value="NZ_BMMZ01000010.1"/>
</dbReference>
<dbReference type="Proteomes" id="UP000613840">
    <property type="component" value="Unassembled WGS sequence"/>
</dbReference>
<keyword evidence="3" id="KW-1185">Reference proteome</keyword>
<dbReference type="EMBL" id="BMMZ01000010">
    <property type="protein sequence ID" value="GGL75317.1"/>
    <property type="molecule type" value="Genomic_DNA"/>
</dbReference>
<reference evidence="2" key="2">
    <citation type="submission" date="2020-09" db="EMBL/GenBank/DDBJ databases">
        <authorList>
            <person name="Sun Q."/>
            <person name="Zhou Y."/>
        </authorList>
    </citation>
    <scope>NUCLEOTIDE SEQUENCE</scope>
    <source>
        <strain evidence="2">CGMCC 4.7306</strain>
    </source>
</reference>
<evidence type="ECO:0000313" key="2">
    <source>
        <dbReference type="EMBL" id="GGL75317.1"/>
    </source>
</evidence>
<dbReference type="PANTHER" id="PTHR34821:SF2">
    <property type="entry name" value="INNER MEMBRANE PROTEIN YDCZ"/>
    <property type="match status" value="1"/>
</dbReference>
<keyword evidence="1" id="KW-0812">Transmembrane</keyword>
<dbReference type="PANTHER" id="PTHR34821">
    <property type="entry name" value="INNER MEMBRANE PROTEIN YDCZ"/>
    <property type="match status" value="1"/>
</dbReference>
<evidence type="ECO:0000313" key="3">
    <source>
        <dbReference type="Proteomes" id="UP000613840"/>
    </source>
</evidence>
<gene>
    <name evidence="2" type="ORF">GCM10011575_36870</name>
</gene>
<feature type="transmembrane region" description="Helical" evidence="1">
    <location>
        <begin position="261"/>
        <end position="283"/>
    </location>
</feature>
<feature type="transmembrane region" description="Helical" evidence="1">
    <location>
        <begin position="170"/>
        <end position="189"/>
    </location>
</feature>
<dbReference type="InterPro" id="IPR006750">
    <property type="entry name" value="YdcZ"/>
</dbReference>
<proteinExistence type="predicted"/>
<feature type="transmembrane region" description="Helical" evidence="1">
    <location>
        <begin position="12"/>
        <end position="31"/>
    </location>
</feature>
<comment type="caution">
    <text evidence="2">The sequence shown here is derived from an EMBL/GenBank/DDBJ whole genome shotgun (WGS) entry which is preliminary data.</text>
</comment>